<gene>
    <name evidence="1" type="ORF">BDN72DRAFT_795589</name>
</gene>
<reference evidence="1 2" key="1">
    <citation type="journal article" date="2019" name="Nat. Ecol. Evol.">
        <title>Megaphylogeny resolves global patterns of mushroom evolution.</title>
        <authorList>
            <person name="Varga T."/>
            <person name="Krizsan K."/>
            <person name="Foldi C."/>
            <person name="Dima B."/>
            <person name="Sanchez-Garcia M."/>
            <person name="Sanchez-Ramirez S."/>
            <person name="Szollosi G.J."/>
            <person name="Szarkandi J.G."/>
            <person name="Papp V."/>
            <person name="Albert L."/>
            <person name="Andreopoulos W."/>
            <person name="Angelini C."/>
            <person name="Antonin V."/>
            <person name="Barry K.W."/>
            <person name="Bougher N.L."/>
            <person name="Buchanan P."/>
            <person name="Buyck B."/>
            <person name="Bense V."/>
            <person name="Catcheside P."/>
            <person name="Chovatia M."/>
            <person name="Cooper J."/>
            <person name="Damon W."/>
            <person name="Desjardin D."/>
            <person name="Finy P."/>
            <person name="Geml J."/>
            <person name="Haridas S."/>
            <person name="Hughes K."/>
            <person name="Justo A."/>
            <person name="Karasinski D."/>
            <person name="Kautmanova I."/>
            <person name="Kiss B."/>
            <person name="Kocsube S."/>
            <person name="Kotiranta H."/>
            <person name="LaButti K.M."/>
            <person name="Lechner B.E."/>
            <person name="Liimatainen K."/>
            <person name="Lipzen A."/>
            <person name="Lukacs Z."/>
            <person name="Mihaltcheva S."/>
            <person name="Morgado L.N."/>
            <person name="Niskanen T."/>
            <person name="Noordeloos M.E."/>
            <person name="Ohm R.A."/>
            <person name="Ortiz-Santana B."/>
            <person name="Ovrebo C."/>
            <person name="Racz N."/>
            <person name="Riley R."/>
            <person name="Savchenko A."/>
            <person name="Shiryaev A."/>
            <person name="Soop K."/>
            <person name="Spirin V."/>
            <person name="Szebenyi C."/>
            <person name="Tomsovsky M."/>
            <person name="Tulloss R.E."/>
            <person name="Uehling J."/>
            <person name="Grigoriev I.V."/>
            <person name="Vagvolgyi C."/>
            <person name="Papp T."/>
            <person name="Martin F.M."/>
            <person name="Miettinen O."/>
            <person name="Hibbett D.S."/>
            <person name="Nagy L.G."/>
        </authorList>
    </citation>
    <scope>NUCLEOTIDE SEQUENCE [LARGE SCALE GENOMIC DNA]</scope>
    <source>
        <strain evidence="1 2">NL-1719</strain>
    </source>
</reference>
<accession>A0ACD3AXZ9</accession>
<name>A0ACD3AXZ9_9AGAR</name>
<keyword evidence="1" id="KW-0808">Transferase</keyword>
<proteinExistence type="predicted"/>
<sequence>MSTDIVQLGELISKSIATIVKTCEDNKITIPSLTDIDAPASEELSKFPAAVDAVNIITAAAAQLVTTISPRQHSLMTLANAHFRTAALRVAIACNITEILREAGSQGLHINDISAKANVDPMKLGRLLRILTLFHVYQEVTPDVFANTRISLGLDTGKSVAELQADPTRKHADTAGNVAMIEIRLDDGAKAANVFLEHMQDPKSAFSYDPALSPCSRAFGIEKTLWEIYRMPEYTSNSTRLNVAMYSLSKHNFLKPLFSVLDWSKLPQDTLVVDVGGGLGSISLALARAFPHLKLVVQDDAAVLADAPKLWSKEFPEAIENKRVEFQPHDFFEPQPIKNANVFLLKHILHDWADAYAVKILKQLRAASTPETKLVIGDLIILPSCHDPNADGDEAIPGAAIKEAPAPLLPNFGAANESPYSLDLNMFGLLNALERTLDHIKRLMKEGGWRIVSISRQNPPSIFWEGILAVPADD</sequence>
<evidence type="ECO:0000313" key="1">
    <source>
        <dbReference type="EMBL" id="TFK70231.1"/>
    </source>
</evidence>
<keyword evidence="2" id="KW-1185">Reference proteome</keyword>
<protein>
    <submittedName>
        <fullName evidence="1">S-adenosyl-L-methionine-dependent methyltransferase</fullName>
    </submittedName>
</protein>
<organism evidence="1 2">
    <name type="scientific">Pluteus cervinus</name>
    <dbReference type="NCBI Taxonomy" id="181527"/>
    <lineage>
        <taxon>Eukaryota</taxon>
        <taxon>Fungi</taxon>
        <taxon>Dikarya</taxon>
        <taxon>Basidiomycota</taxon>
        <taxon>Agaricomycotina</taxon>
        <taxon>Agaricomycetes</taxon>
        <taxon>Agaricomycetidae</taxon>
        <taxon>Agaricales</taxon>
        <taxon>Pluteineae</taxon>
        <taxon>Pluteaceae</taxon>
        <taxon>Pluteus</taxon>
    </lineage>
</organism>
<keyword evidence="1" id="KW-0489">Methyltransferase</keyword>
<dbReference type="EMBL" id="ML208316">
    <property type="protein sequence ID" value="TFK70231.1"/>
    <property type="molecule type" value="Genomic_DNA"/>
</dbReference>
<evidence type="ECO:0000313" key="2">
    <source>
        <dbReference type="Proteomes" id="UP000308600"/>
    </source>
</evidence>
<dbReference type="Proteomes" id="UP000308600">
    <property type="component" value="Unassembled WGS sequence"/>
</dbReference>